<gene>
    <name evidence="2" type="ORF">COEREDRAFT_12367</name>
</gene>
<dbReference type="EMBL" id="KZ303590">
    <property type="protein sequence ID" value="PIA12682.1"/>
    <property type="molecule type" value="Genomic_DNA"/>
</dbReference>
<dbReference type="AlphaFoldDB" id="A0A2G5B0Z1"/>
<dbReference type="OrthoDB" id="5592719at2759"/>
<evidence type="ECO:0000313" key="3">
    <source>
        <dbReference type="Proteomes" id="UP000242474"/>
    </source>
</evidence>
<reference evidence="2 3" key="1">
    <citation type="journal article" date="2015" name="Genome Biol. Evol.">
        <title>Phylogenomic analyses indicate that early fungi evolved digesting cell walls of algal ancestors of land plants.</title>
        <authorList>
            <person name="Chang Y."/>
            <person name="Wang S."/>
            <person name="Sekimoto S."/>
            <person name="Aerts A.L."/>
            <person name="Choi C."/>
            <person name="Clum A."/>
            <person name="LaButti K.M."/>
            <person name="Lindquist E.A."/>
            <person name="Yee Ngan C."/>
            <person name="Ohm R.A."/>
            <person name="Salamov A.A."/>
            <person name="Grigoriev I.V."/>
            <person name="Spatafora J.W."/>
            <person name="Berbee M.L."/>
        </authorList>
    </citation>
    <scope>NUCLEOTIDE SEQUENCE [LARGE SCALE GENOMIC DNA]</scope>
    <source>
        <strain evidence="2 3">NRRL 1564</strain>
    </source>
</reference>
<proteinExistence type="predicted"/>
<feature type="region of interest" description="Disordered" evidence="1">
    <location>
        <begin position="50"/>
        <end position="81"/>
    </location>
</feature>
<keyword evidence="3" id="KW-1185">Reference proteome</keyword>
<organism evidence="2 3">
    <name type="scientific">Coemansia reversa (strain ATCC 12441 / NRRL 1564)</name>
    <dbReference type="NCBI Taxonomy" id="763665"/>
    <lineage>
        <taxon>Eukaryota</taxon>
        <taxon>Fungi</taxon>
        <taxon>Fungi incertae sedis</taxon>
        <taxon>Zoopagomycota</taxon>
        <taxon>Kickxellomycotina</taxon>
        <taxon>Kickxellomycetes</taxon>
        <taxon>Kickxellales</taxon>
        <taxon>Kickxellaceae</taxon>
        <taxon>Coemansia</taxon>
    </lineage>
</organism>
<feature type="compositionally biased region" description="Polar residues" evidence="1">
    <location>
        <begin position="64"/>
        <end position="73"/>
    </location>
</feature>
<dbReference type="InterPro" id="IPR043502">
    <property type="entry name" value="DNA/RNA_pol_sf"/>
</dbReference>
<sequence>MLSLDGSLPIWVRAVIVGFDSHWDVLVGNKELTKLGVHLMTPAMQRCLRSNTQTADHPAKALDNSWQNRSSHAPQEADYDDVPDTALTHDLAFPSLVEASTAAPADALYLEASEASVKEHLYHQCENEEQAEKLLSTLLTGKGAIHEYPGGCPPPAAYAPIQPLMHTEAKPIYVVQHMLSDTVWEARDKVVSEHIQYSIDEPSRAFTQLPIFTKSKPYTDEQCVLFDDSANNSLNMISISMQLPMPMERALFLRNACIISSIDMASFFTQLCLADDIADYWTYDGGERGKL</sequence>
<dbReference type="Proteomes" id="UP000242474">
    <property type="component" value="Unassembled WGS sequence"/>
</dbReference>
<protein>
    <submittedName>
        <fullName evidence="2">Uncharacterized protein</fullName>
    </submittedName>
</protein>
<name>A0A2G5B0Z1_COERN</name>
<dbReference type="SUPFAM" id="SSF56672">
    <property type="entry name" value="DNA/RNA polymerases"/>
    <property type="match status" value="1"/>
</dbReference>
<evidence type="ECO:0000256" key="1">
    <source>
        <dbReference type="SAM" id="MobiDB-lite"/>
    </source>
</evidence>
<evidence type="ECO:0000313" key="2">
    <source>
        <dbReference type="EMBL" id="PIA12682.1"/>
    </source>
</evidence>
<accession>A0A2G5B0Z1</accession>